<evidence type="ECO:0000313" key="4">
    <source>
        <dbReference type="Proteomes" id="UP000262939"/>
    </source>
</evidence>
<keyword evidence="4" id="KW-1185">Reference proteome</keyword>
<dbReference type="InterPro" id="IPR050194">
    <property type="entry name" value="Glycosyltransferase_grp1"/>
</dbReference>
<dbReference type="EMBL" id="QVTD01000016">
    <property type="protein sequence ID" value="RFU61296.1"/>
    <property type="molecule type" value="Genomic_DNA"/>
</dbReference>
<dbReference type="InterPro" id="IPR001296">
    <property type="entry name" value="Glyco_trans_1"/>
</dbReference>
<feature type="domain" description="Glycosyltransferase subfamily 4-like N-terminal" evidence="2">
    <location>
        <begin position="55"/>
        <end position="155"/>
    </location>
</feature>
<dbReference type="Gene3D" id="3.40.50.2000">
    <property type="entry name" value="Glycogen Phosphorylase B"/>
    <property type="match status" value="2"/>
</dbReference>
<dbReference type="RefSeq" id="WP_117324100.1">
    <property type="nucleotide sequence ID" value="NZ_QVTD01000016.1"/>
</dbReference>
<sequence length="356" mass="40151">MSRVAVVRGWYLPISETFIYSELVNVKSVSPIVCCKKIMNLEHFPFEPIHQYKDNDELMHILRTQKISLIHARFGVTGADLLEVKKVLGIPMLTSFHGFDLPTNLKSMQRYGNRLEPLFEHGDAFTVTSVNMKNILVKYGCSPEKIFVHHSGINVGKFSYKKRSVPENGIITVLSVGRLIEKKGMEYLIEAVHQVHQEYPGIRLRIAGDGKLRRTLEKQVERLLLGEVVEFLGEVTHQAVAEEMEKAQLFALASTTDNVGNQEGIPNVLKEAMACGLPVLSTNHAGIPELVVDGKSGLLVPERDSAALAERLLHFIQHPEDWERFGTHGRETVEQFFNIERQIENLEAIYSSLLSK</sequence>
<dbReference type="PANTHER" id="PTHR45947">
    <property type="entry name" value="SULFOQUINOVOSYL TRANSFERASE SQD2"/>
    <property type="match status" value="1"/>
</dbReference>
<evidence type="ECO:0000259" key="1">
    <source>
        <dbReference type="Pfam" id="PF00534"/>
    </source>
</evidence>
<accession>A0A372L7N7</accession>
<feature type="domain" description="Glycosyl transferase family 1" evidence="1">
    <location>
        <begin position="167"/>
        <end position="331"/>
    </location>
</feature>
<keyword evidence="3" id="KW-0808">Transferase</keyword>
<evidence type="ECO:0000259" key="2">
    <source>
        <dbReference type="Pfam" id="PF13439"/>
    </source>
</evidence>
<protein>
    <submittedName>
        <fullName evidence="3">Colanic acid biosynthesis glycosyltransferase WcaL</fullName>
    </submittedName>
</protein>
<dbReference type="AlphaFoldDB" id="A0A372L7N7"/>
<comment type="caution">
    <text evidence="3">The sequence shown here is derived from an EMBL/GenBank/DDBJ whole genome shotgun (WGS) entry which is preliminary data.</text>
</comment>
<proteinExistence type="predicted"/>
<dbReference type="SUPFAM" id="SSF53756">
    <property type="entry name" value="UDP-Glycosyltransferase/glycogen phosphorylase"/>
    <property type="match status" value="1"/>
</dbReference>
<organism evidence="3 4">
    <name type="scientific">Peribacillus glennii</name>
    <dbReference type="NCBI Taxonomy" id="2303991"/>
    <lineage>
        <taxon>Bacteria</taxon>
        <taxon>Bacillati</taxon>
        <taxon>Bacillota</taxon>
        <taxon>Bacilli</taxon>
        <taxon>Bacillales</taxon>
        <taxon>Bacillaceae</taxon>
        <taxon>Peribacillus</taxon>
    </lineage>
</organism>
<dbReference type="InterPro" id="IPR028098">
    <property type="entry name" value="Glyco_trans_4-like_N"/>
</dbReference>
<dbReference type="Proteomes" id="UP000262939">
    <property type="component" value="Unassembled WGS sequence"/>
</dbReference>
<dbReference type="OrthoDB" id="73743at2"/>
<evidence type="ECO:0000313" key="3">
    <source>
        <dbReference type="EMBL" id="RFU61296.1"/>
    </source>
</evidence>
<dbReference type="PANTHER" id="PTHR45947:SF14">
    <property type="entry name" value="SLL1723 PROTEIN"/>
    <property type="match status" value="1"/>
</dbReference>
<dbReference type="Pfam" id="PF00534">
    <property type="entry name" value="Glycos_transf_1"/>
    <property type="match status" value="1"/>
</dbReference>
<dbReference type="GO" id="GO:0016757">
    <property type="term" value="F:glycosyltransferase activity"/>
    <property type="evidence" value="ECO:0007669"/>
    <property type="project" value="InterPro"/>
</dbReference>
<name>A0A372L7N7_9BACI</name>
<dbReference type="Pfam" id="PF13439">
    <property type="entry name" value="Glyco_transf_4"/>
    <property type="match status" value="1"/>
</dbReference>
<reference evidence="3 4" key="1">
    <citation type="submission" date="2018-08" db="EMBL/GenBank/DDBJ databases">
        <title>Bacillus chawlae sp. nov., Bacillus glennii sp. nov., and Bacillus saganii sp. nov. Isolated from the Vehicle Assembly Building at Kennedy Space Center where the Viking Spacecraft were Assembled.</title>
        <authorList>
            <person name="Seuylemezian A."/>
            <person name="Vaishampayan P."/>
        </authorList>
    </citation>
    <scope>NUCLEOTIDE SEQUENCE [LARGE SCALE GENOMIC DNA]</scope>
    <source>
        <strain evidence="3 4">V44-8</strain>
    </source>
</reference>
<gene>
    <name evidence="3" type="ORF">D0466_18985</name>
</gene>